<evidence type="ECO:0000256" key="7">
    <source>
        <dbReference type="ARBA" id="ARBA00023015"/>
    </source>
</evidence>
<dbReference type="SUPFAM" id="SSF46785">
    <property type="entry name" value="Winged helix' DNA-binding domain"/>
    <property type="match status" value="1"/>
</dbReference>
<comment type="similarity">
    <text evidence="1 12 13">Belongs to the peptidase S24 family.</text>
</comment>
<organism evidence="16 17">
    <name type="scientific">Phototrophicus methaneseepsis</name>
    <dbReference type="NCBI Taxonomy" id="2710758"/>
    <lineage>
        <taxon>Bacteria</taxon>
        <taxon>Bacillati</taxon>
        <taxon>Chloroflexota</taxon>
        <taxon>Candidatus Thermofontia</taxon>
        <taxon>Phototrophicales</taxon>
        <taxon>Phototrophicaceae</taxon>
        <taxon>Phototrophicus</taxon>
    </lineage>
</organism>
<dbReference type="GO" id="GO:0006508">
    <property type="term" value="P:proteolysis"/>
    <property type="evidence" value="ECO:0007669"/>
    <property type="project" value="InterPro"/>
</dbReference>
<evidence type="ECO:0000256" key="4">
    <source>
        <dbReference type="ARBA" id="ARBA00022763"/>
    </source>
</evidence>
<comment type="catalytic activity">
    <reaction evidence="12">
        <text>Hydrolysis of Ala-|-Gly bond in repressor LexA.</text>
        <dbReference type="EC" id="3.4.21.88"/>
    </reaction>
</comment>
<evidence type="ECO:0000256" key="9">
    <source>
        <dbReference type="ARBA" id="ARBA00023163"/>
    </source>
</evidence>
<keyword evidence="8 12" id="KW-0238">DNA-binding</keyword>
<dbReference type="GO" id="GO:0003677">
    <property type="term" value="F:DNA binding"/>
    <property type="evidence" value="ECO:0007669"/>
    <property type="project" value="UniProtKB-UniRule"/>
</dbReference>
<dbReference type="NCBIfam" id="TIGR00498">
    <property type="entry name" value="lexA"/>
    <property type="match status" value="1"/>
</dbReference>
<reference evidence="16 17" key="1">
    <citation type="submission" date="2020-02" db="EMBL/GenBank/DDBJ databases">
        <authorList>
            <person name="Zheng R.K."/>
            <person name="Sun C.M."/>
        </authorList>
    </citation>
    <scope>NUCLEOTIDE SEQUENCE [LARGE SCALE GENOMIC DNA]</scope>
    <source>
        <strain evidence="17">rifampicinis</strain>
    </source>
</reference>
<dbReference type="GO" id="GO:0006281">
    <property type="term" value="P:DNA repair"/>
    <property type="evidence" value="ECO:0007669"/>
    <property type="project" value="UniProtKB-UniRule"/>
</dbReference>
<dbReference type="EC" id="3.4.21.88" evidence="12"/>
<comment type="function">
    <text evidence="12">Represses a number of genes involved in the response to DNA damage (SOS response), including recA and lexA. In the presence of single-stranded DNA, RecA interacts with LexA causing an autocatalytic cleavage which disrupts the DNA-binding part of LexA, leading to derepression of the SOS regulon and eventually DNA repair.</text>
</comment>
<dbReference type="InterPro" id="IPR036388">
    <property type="entry name" value="WH-like_DNA-bd_sf"/>
</dbReference>
<sequence length="226" mass="25301">MKKEFSKLSERQQKILRFMQNFMDEEGYPPTIREIGENTDINSTSVVNYNLNKLVEAGYLERTDKVSRGLRLVTAVPGNRKKKVVTATNISQVPLVGHIAAGQPIQLPDDAGQYYDDDDMIDIPASMLGNNDPTEVFALTVRGDSMIDAMIAEGDVVILRQQQTANNGDMVAVWLPNDSETTLKYFYKEGSRVRLQPAHPTMAPIYVDATNCEVRGKVLSVIRRLH</sequence>
<evidence type="ECO:0000256" key="3">
    <source>
        <dbReference type="ARBA" id="ARBA00022705"/>
    </source>
</evidence>
<dbReference type="InterPro" id="IPR006197">
    <property type="entry name" value="Peptidase_S24_LexA"/>
</dbReference>
<name>A0A7S8IG64_9CHLR</name>
<dbReference type="GO" id="GO:0009432">
    <property type="term" value="P:SOS response"/>
    <property type="evidence" value="ECO:0007669"/>
    <property type="project" value="UniProtKB-UniRule"/>
</dbReference>
<keyword evidence="9 12" id="KW-0804">Transcription</keyword>
<evidence type="ECO:0000259" key="15">
    <source>
        <dbReference type="Pfam" id="PF01726"/>
    </source>
</evidence>
<evidence type="ECO:0000313" key="16">
    <source>
        <dbReference type="EMBL" id="QPC84376.1"/>
    </source>
</evidence>
<dbReference type="HAMAP" id="MF_00015">
    <property type="entry name" value="LexA"/>
    <property type="match status" value="1"/>
</dbReference>
<keyword evidence="11 12" id="KW-0742">SOS response</keyword>
<dbReference type="KEGG" id="pmet:G4Y79_08375"/>
<dbReference type="CDD" id="cd06529">
    <property type="entry name" value="S24_LexA-like"/>
    <property type="match status" value="1"/>
</dbReference>
<evidence type="ECO:0000256" key="1">
    <source>
        <dbReference type="ARBA" id="ARBA00007484"/>
    </source>
</evidence>
<keyword evidence="17" id="KW-1185">Reference proteome</keyword>
<proteinExistence type="inferred from homology"/>
<dbReference type="GO" id="GO:0004252">
    <property type="term" value="F:serine-type endopeptidase activity"/>
    <property type="evidence" value="ECO:0007669"/>
    <property type="project" value="UniProtKB-UniRule"/>
</dbReference>
<feature type="domain" description="Peptidase S24/S26A/S26B/S26C" evidence="14">
    <location>
        <begin position="94"/>
        <end position="218"/>
    </location>
</feature>
<dbReference type="PRINTS" id="PR00726">
    <property type="entry name" value="LEXASERPTASE"/>
</dbReference>
<dbReference type="PANTHER" id="PTHR33516:SF2">
    <property type="entry name" value="LEXA REPRESSOR-RELATED"/>
    <property type="match status" value="1"/>
</dbReference>
<gene>
    <name evidence="12 16" type="primary">lexA</name>
    <name evidence="16" type="ORF">G4Y79_08375</name>
</gene>
<dbReference type="Gene3D" id="2.10.109.10">
    <property type="entry name" value="Umud Fragment, subunit A"/>
    <property type="match status" value="1"/>
</dbReference>
<evidence type="ECO:0000256" key="12">
    <source>
        <dbReference type="HAMAP-Rule" id="MF_00015"/>
    </source>
</evidence>
<keyword evidence="2 12" id="KW-0678">Repressor</keyword>
<dbReference type="Gene3D" id="1.10.10.10">
    <property type="entry name" value="Winged helix-like DNA-binding domain superfamily/Winged helix DNA-binding domain"/>
    <property type="match status" value="1"/>
</dbReference>
<evidence type="ECO:0000256" key="13">
    <source>
        <dbReference type="RuleBase" id="RU003991"/>
    </source>
</evidence>
<dbReference type="PANTHER" id="PTHR33516">
    <property type="entry name" value="LEXA REPRESSOR"/>
    <property type="match status" value="1"/>
</dbReference>
<dbReference type="GO" id="GO:0045892">
    <property type="term" value="P:negative regulation of DNA-templated transcription"/>
    <property type="evidence" value="ECO:0007669"/>
    <property type="project" value="UniProtKB-UniRule"/>
</dbReference>
<protein>
    <recommendedName>
        <fullName evidence="12">LexA repressor</fullName>
        <ecNumber evidence="12">3.4.21.88</ecNumber>
    </recommendedName>
</protein>
<evidence type="ECO:0000256" key="11">
    <source>
        <dbReference type="ARBA" id="ARBA00023236"/>
    </source>
</evidence>
<evidence type="ECO:0000256" key="10">
    <source>
        <dbReference type="ARBA" id="ARBA00023204"/>
    </source>
</evidence>
<keyword evidence="3 12" id="KW-0235">DNA replication</keyword>
<keyword evidence="7 12" id="KW-0805">Transcription regulation</keyword>
<dbReference type="InterPro" id="IPR015927">
    <property type="entry name" value="Peptidase_S24_S26A/B/C"/>
</dbReference>
<evidence type="ECO:0000259" key="14">
    <source>
        <dbReference type="Pfam" id="PF00717"/>
    </source>
</evidence>
<evidence type="ECO:0000256" key="8">
    <source>
        <dbReference type="ARBA" id="ARBA00023125"/>
    </source>
</evidence>
<dbReference type="Proteomes" id="UP000594468">
    <property type="component" value="Chromosome"/>
</dbReference>
<dbReference type="InterPro" id="IPR036390">
    <property type="entry name" value="WH_DNA-bd_sf"/>
</dbReference>
<dbReference type="InterPro" id="IPR036286">
    <property type="entry name" value="LexA/Signal_pep-like_sf"/>
</dbReference>
<dbReference type="InterPro" id="IPR006199">
    <property type="entry name" value="LexA_DNA-bd_dom"/>
</dbReference>
<feature type="active site" description="For autocatalytic cleavage activity" evidence="12">
    <location>
        <position position="184"/>
    </location>
</feature>
<evidence type="ECO:0000256" key="6">
    <source>
        <dbReference type="ARBA" id="ARBA00022813"/>
    </source>
</evidence>
<dbReference type="InterPro" id="IPR039418">
    <property type="entry name" value="LexA-like"/>
</dbReference>
<feature type="domain" description="LexA repressor DNA-binding" evidence="15">
    <location>
        <begin position="6"/>
        <end position="69"/>
    </location>
</feature>
<keyword evidence="5 12" id="KW-0378">Hydrolase</keyword>
<feature type="site" description="Cleavage; by autolysis" evidence="12">
    <location>
        <begin position="101"/>
        <end position="102"/>
    </location>
</feature>
<keyword evidence="6 12" id="KW-0068">Autocatalytic cleavage</keyword>
<accession>A0A7S8IG64</accession>
<evidence type="ECO:0000256" key="2">
    <source>
        <dbReference type="ARBA" id="ARBA00022491"/>
    </source>
</evidence>
<dbReference type="Pfam" id="PF00717">
    <property type="entry name" value="Peptidase_S24"/>
    <property type="match status" value="1"/>
</dbReference>
<evidence type="ECO:0000256" key="5">
    <source>
        <dbReference type="ARBA" id="ARBA00022801"/>
    </source>
</evidence>
<dbReference type="InterPro" id="IPR050077">
    <property type="entry name" value="LexA_repressor"/>
</dbReference>
<dbReference type="EMBL" id="CP062983">
    <property type="protein sequence ID" value="QPC84376.1"/>
    <property type="molecule type" value="Genomic_DNA"/>
</dbReference>
<dbReference type="GO" id="GO:0006260">
    <property type="term" value="P:DNA replication"/>
    <property type="evidence" value="ECO:0007669"/>
    <property type="project" value="UniProtKB-UniRule"/>
</dbReference>
<evidence type="ECO:0000313" key="17">
    <source>
        <dbReference type="Proteomes" id="UP000594468"/>
    </source>
</evidence>
<dbReference type="AlphaFoldDB" id="A0A7S8IG64"/>
<comment type="subunit">
    <text evidence="12">Homodimer.</text>
</comment>
<dbReference type="RefSeq" id="WP_195172439.1">
    <property type="nucleotide sequence ID" value="NZ_CP062983.1"/>
</dbReference>
<dbReference type="SUPFAM" id="SSF51306">
    <property type="entry name" value="LexA/Signal peptidase"/>
    <property type="match status" value="1"/>
</dbReference>
<keyword evidence="4 12" id="KW-0227">DNA damage</keyword>
<keyword evidence="10 12" id="KW-0234">DNA repair</keyword>
<dbReference type="InterPro" id="IPR006200">
    <property type="entry name" value="LexA"/>
</dbReference>
<feature type="active site" description="For autocatalytic cleavage activity" evidence="12">
    <location>
        <position position="145"/>
    </location>
</feature>
<feature type="DNA-binding region" description="H-T-H motif" evidence="12">
    <location>
        <begin position="32"/>
        <end position="52"/>
    </location>
</feature>
<dbReference type="Pfam" id="PF01726">
    <property type="entry name" value="LexA_DNA_bind"/>
    <property type="match status" value="1"/>
</dbReference>